<organism evidence="1 2">
    <name type="scientific">Actinoplanes derwentensis</name>
    <dbReference type="NCBI Taxonomy" id="113562"/>
    <lineage>
        <taxon>Bacteria</taxon>
        <taxon>Bacillati</taxon>
        <taxon>Actinomycetota</taxon>
        <taxon>Actinomycetes</taxon>
        <taxon>Micromonosporales</taxon>
        <taxon>Micromonosporaceae</taxon>
        <taxon>Actinoplanes</taxon>
    </lineage>
</organism>
<keyword evidence="2" id="KW-1185">Reference proteome</keyword>
<evidence type="ECO:0000313" key="1">
    <source>
        <dbReference type="EMBL" id="SDT20006.1"/>
    </source>
</evidence>
<sequence>MRIERARTAYEQAVYRGDVSGLTDAGRGLDALEADTALARGRILHARFLAERADGEATVEDPGEMPLFERAAELYQALGDVRGEGEAAFWIGCVHQVIRRDDRTAVPHLEHSRSLAAQSGDQHTEAEALRHLGISAHMADRLDEAREHLEESTRLRREIGALPGVAANMVGLAYIAVGQDRHADAAAILDEAGAIARFQQAHAIVRQIEEARTAIRARP</sequence>
<dbReference type="SUPFAM" id="SSF48452">
    <property type="entry name" value="TPR-like"/>
    <property type="match status" value="1"/>
</dbReference>
<accession>A0A1H1YG58</accession>
<reference evidence="1 2" key="1">
    <citation type="submission" date="2016-10" db="EMBL/GenBank/DDBJ databases">
        <authorList>
            <person name="de Groot N.N."/>
        </authorList>
    </citation>
    <scope>NUCLEOTIDE SEQUENCE [LARGE SCALE GENOMIC DNA]</scope>
    <source>
        <strain evidence="1 2">DSM 43941</strain>
    </source>
</reference>
<evidence type="ECO:0008006" key="3">
    <source>
        <dbReference type="Google" id="ProtNLM"/>
    </source>
</evidence>
<name>A0A1H1YG58_9ACTN</name>
<dbReference type="RefSeq" id="WP_092544915.1">
    <property type="nucleotide sequence ID" value="NZ_BOMJ01000001.1"/>
</dbReference>
<dbReference type="Gene3D" id="1.25.40.10">
    <property type="entry name" value="Tetratricopeptide repeat domain"/>
    <property type="match status" value="1"/>
</dbReference>
<gene>
    <name evidence="1" type="ORF">SAMN04489716_2827</name>
</gene>
<dbReference type="STRING" id="113562.SAMN04489716_2827"/>
<dbReference type="Proteomes" id="UP000198688">
    <property type="component" value="Chromosome I"/>
</dbReference>
<dbReference type="AlphaFoldDB" id="A0A1H1YG58"/>
<dbReference type="InterPro" id="IPR011990">
    <property type="entry name" value="TPR-like_helical_dom_sf"/>
</dbReference>
<dbReference type="OrthoDB" id="3373592at2"/>
<dbReference type="EMBL" id="LT629758">
    <property type="protein sequence ID" value="SDT20006.1"/>
    <property type="molecule type" value="Genomic_DNA"/>
</dbReference>
<dbReference type="Pfam" id="PF13424">
    <property type="entry name" value="TPR_12"/>
    <property type="match status" value="1"/>
</dbReference>
<proteinExistence type="predicted"/>
<evidence type="ECO:0000313" key="2">
    <source>
        <dbReference type="Proteomes" id="UP000198688"/>
    </source>
</evidence>
<protein>
    <recommendedName>
        <fullName evidence="3">Tetratricopeptide repeat-containing protein</fullName>
    </recommendedName>
</protein>